<proteinExistence type="predicted"/>
<keyword evidence="2" id="KW-0732">Signal</keyword>
<feature type="compositionally biased region" description="Polar residues" evidence="1">
    <location>
        <begin position="471"/>
        <end position="481"/>
    </location>
</feature>
<gene>
    <name evidence="3" type="ORF">EV130_10541</name>
</gene>
<dbReference type="OrthoDB" id="8301995at2"/>
<dbReference type="PROSITE" id="PS51257">
    <property type="entry name" value="PROKAR_LIPOPROTEIN"/>
    <property type="match status" value="1"/>
</dbReference>
<dbReference type="RefSeq" id="WP_132660538.1">
    <property type="nucleotide sequence ID" value="NZ_SMBJ01000005.1"/>
</dbReference>
<sequence length="489" mass="52817">MRYRLMTATSAVVFGLMTACHAAGIDQDGANAIRDNLNSLLPEDIAKSGVVAVNPAGARYEITYDLAKLLSKFNPADLAINGLKPISMFATPRDDGLWNVEGDSSLNISGHFKAPDKKRTDFTYSIASMVHTWVFDPAISYFRSGDFSAKDIKVTTATDTEQVDASFGDMKYKLTSADGASADRIDFAANGTLTAFAEQVHGKDMPPIRITADTIDFEAKVASLPAKQLRDIVIFAVDHADEKQMSKESEERLKGMLRAAFPLVSSFEEVITLNNLAVTSAAGGGSAQSFAYRLAVNGPSNATQFDVAMNAANITFDSPMIPAAYSAFVPQAVDVQLAIPGMDFAAFGDEFMKLDLTKPPEGREDAGKKAVERLFRNGRFVIDIPKVSAKSGVYDIDISARVESRIDVGKQDYALQASVLARDYDKTIAAVQELAKTNPELNQASFGMLMVKGFAKTDPDGRQRWDVTVTPDGTVSVNGQQIKGPDKPE</sequence>
<feature type="signal peptide" evidence="2">
    <location>
        <begin position="1"/>
        <end position="22"/>
    </location>
</feature>
<dbReference type="AlphaFoldDB" id="A0A4R3QVS6"/>
<evidence type="ECO:0000256" key="2">
    <source>
        <dbReference type="SAM" id="SignalP"/>
    </source>
</evidence>
<evidence type="ECO:0000313" key="3">
    <source>
        <dbReference type="EMBL" id="TCU25389.1"/>
    </source>
</evidence>
<reference evidence="3 4" key="1">
    <citation type="submission" date="2019-03" db="EMBL/GenBank/DDBJ databases">
        <title>Genomic Encyclopedia of Type Strains, Phase IV (KMG-V): Genome sequencing to study the core and pangenomes of soil and plant-associated prokaryotes.</title>
        <authorList>
            <person name="Whitman W."/>
        </authorList>
    </citation>
    <scope>NUCLEOTIDE SEQUENCE [LARGE SCALE GENOMIC DNA]</scope>
    <source>
        <strain evidence="3 4">Gr42</strain>
    </source>
</reference>
<feature type="chain" id="PRO_5020876972" evidence="2">
    <location>
        <begin position="23"/>
        <end position="489"/>
    </location>
</feature>
<dbReference type="Proteomes" id="UP000295547">
    <property type="component" value="Unassembled WGS sequence"/>
</dbReference>
<name>A0A4R3QVS6_9HYPH</name>
<organism evidence="3 4">
    <name type="scientific">Rhizobium azibense</name>
    <dbReference type="NCBI Taxonomy" id="1136135"/>
    <lineage>
        <taxon>Bacteria</taxon>
        <taxon>Pseudomonadati</taxon>
        <taxon>Pseudomonadota</taxon>
        <taxon>Alphaproteobacteria</taxon>
        <taxon>Hyphomicrobiales</taxon>
        <taxon>Rhizobiaceae</taxon>
        <taxon>Rhizobium/Agrobacterium group</taxon>
        <taxon>Rhizobium</taxon>
    </lineage>
</organism>
<protein>
    <submittedName>
        <fullName evidence="3">Uncharacterized protein</fullName>
    </submittedName>
</protein>
<evidence type="ECO:0000256" key="1">
    <source>
        <dbReference type="SAM" id="MobiDB-lite"/>
    </source>
</evidence>
<feature type="region of interest" description="Disordered" evidence="1">
    <location>
        <begin position="467"/>
        <end position="489"/>
    </location>
</feature>
<comment type="caution">
    <text evidence="3">The sequence shown here is derived from an EMBL/GenBank/DDBJ whole genome shotgun (WGS) entry which is preliminary data.</text>
</comment>
<keyword evidence="4" id="KW-1185">Reference proteome</keyword>
<evidence type="ECO:0000313" key="4">
    <source>
        <dbReference type="Proteomes" id="UP000295547"/>
    </source>
</evidence>
<dbReference type="EMBL" id="SMBJ01000005">
    <property type="protein sequence ID" value="TCU25389.1"/>
    <property type="molecule type" value="Genomic_DNA"/>
</dbReference>
<accession>A0A4R3QVS6</accession>